<keyword evidence="4 5" id="KW-0472">Membrane</keyword>
<evidence type="ECO:0000256" key="1">
    <source>
        <dbReference type="ARBA" id="ARBA00004141"/>
    </source>
</evidence>
<dbReference type="GO" id="GO:0005794">
    <property type="term" value="C:Golgi apparatus"/>
    <property type="evidence" value="ECO:0007669"/>
    <property type="project" value="TreeGrafter"/>
</dbReference>
<feature type="transmembrane region" description="Helical" evidence="5">
    <location>
        <begin position="113"/>
        <end position="131"/>
    </location>
</feature>
<comment type="subcellular location">
    <subcellularLocation>
        <location evidence="1">Membrane</location>
        <topology evidence="1">Multi-pass membrane protein</topology>
    </subcellularLocation>
</comment>
<dbReference type="PANTHER" id="PTHR23291">
    <property type="entry name" value="BAX INHIBITOR-RELATED"/>
    <property type="match status" value="1"/>
</dbReference>
<accession>A0A183MH48</accession>
<dbReference type="AlphaFoldDB" id="A0A183MH48"/>
<dbReference type="PANTHER" id="PTHR23291:SF127">
    <property type="entry name" value="PROTEIN LIFEGUARD 1-LIKE"/>
    <property type="match status" value="1"/>
</dbReference>
<dbReference type="EMBL" id="UZAI01016923">
    <property type="protein sequence ID" value="VDP18124.1"/>
    <property type="molecule type" value="Genomic_DNA"/>
</dbReference>
<feature type="compositionally biased region" description="Pro residues" evidence="6">
    <location>
        <begin position="11"/>
        <end position="41"/>
    </location>
</feature>
<evidence type="ECO:0000313" key="8">
    <source>
        <dbReference type="Proteomes" id="UP000277204"/>
    </source>
</evidence>
<feature type="region of interest" description="Disordered" evidence="6">
    <location>
        <begin position="1"/>
        <end position="45"/>
    </location>
</feature>
<keyword evidence="8" id="KW-1185">Reference proteome</keyword>
<name>A0A183MH48_9TREM</name>
<feature type="region of interest" description="Disordered" evidence="6">
    <location>
        <begin position="56"/>
        <end position="75"/>
    </location>
</feature>
<dbReference type="GO" id="GO:2001234">
    <property type="term" value="P:negative regulation of apoptotic signaling pathway"/>
    <property type="evidence" value="ECO:0007669"/>
    <property type="project" value="TreeGrafter"/>
</dbReference>
<feature type="transmembrane region" description="Helical" evidence="5">
    <location>
        <begin position="194"/>
        <end position="212"/>
    </location>
</feature>
<feature type="transmembrane region" description="Helical" evidence="5">
    <location>
        <begin position="166"/>
        <end position="188"/>
    </location>
</feature>
<evidence type="ECO:0000256" key="3">
    <source>
        <dbReference type="ARBA" id="ARBA00022989"/>
    </source>
</evidence>
<reference evidence="7 8" key="1">
    <citation type="submission" date="2018-11" db="EMBL/GenBank/DDBJ databases">
        <authorList>
            <consortium name="Pathogen Informatics"/>
        </authorList>
    </citation>
    <scope>NUCLEOTIDE SEQUENCE [LARGE SCALE GENOMIC DNA]</scope>
    <source>
        <strain evidence="7 8">Zambia</strain>
    </source>
</reference>
<feature type="transmembrane region" description="Helical" evidence="5">
    <location>
        <begin position="258"/>
        <end position="278"/>
    </location>
</feature>
<gene>
    <name evidence="7" type="ORF">SMRZ_LOCUS15373</name>
</gene>
<dbReference type="GO" id="GO:0016020">
    <property type="term" value="C:membrane"/>
    <property type="evidence" value="ECO:0007669"/>
    <property type="project" value="UniProtKB-SubCell"/>
</dbReference>
<evidence type="ECO:0000256" key="4">
    <source>
        <dbReference type="ARBA" id="ARBA00023136"/>
    </source>
</evidence>
<protein>
    <submittedName>
        <fullName evidence="7">Uncharacterized protein</fullName>
    </submittedName>
</protein>
<keyword evidence="3 5" id="KW-1133">Transmembrane helix</keyword>
<feature type="transmembrane region" description="Helical" evidence="5">
    <location>
        <begin position="320"/>
        <end position="338"/>
    </location>
</feature>
<dbReference type="InterPro" id="IPR006214">
    <property type="entry name" value="Bax_inhibitor_1-related"/>
</dbReference>
<comment type="similarity">
    <text evidence="5">Belongs to the BI1 family.</text>
</comment>
<evidence type="ECO:0000313" key="7">
    <source>
        <dbReference type="EMBL" id="VDP18124.1"/>
    </source>
</evidence>
<dbReference type="STRING" id="48269.A0A183MH48"/>
<feature type="compositionally biased region" description="Low complexity" evidence="6">
    <location>
        <begin position="59"/>
        <end position="70"/>
    </location>
</feature>
<dbReference type="Proteomes" id="UP000277204">
    <property type="component" value="Unassembled WGS sequence"/>
</dbReference>
<evidence type="ECO:0000256" key="6">
    <source>
        <dbReference type="SAM" id="MobiDB-lite"/>
    </source>
</evidence>
<evidence type="ECO:0000256" key="5">
    <source>
        <dbReference type="RuleBase" id="RU004379"/>
    </source>
</evidence>
<organism evidence="7 8">
    <name type="scientific">Schistosoma margrebowiei</name>
    <dbReference type="NCBI Taxonomy" id="48269"/>
    <lineage>
        <taxon>Eukaryota</taxon>
        <taxon>Metazoa</taxon>
        <taxon>Spiralia</taxon>
        <taxon>Lophotrochozoa</taxon>
        <taxon>Platyhelminthes</taxon>
        <taxon>Trematoda</taxon>
        <taxon>Digenea</taxon>
        <taxon>Strigeidida</taxon>
        <taxon>Schistosomatoidea</taxon>
        <taxon>Schistosomatidae</taxon>
        <taxon>Schistosoma</taxon>
    </lineage>
</organism>
<proteinExistence type="inferred from homology"/>
<feature type="transmembrane region" description="Helical" evidence="5">
    <location>
        <begin position="224"/>
        <end position="246"/>
    </location>
</feature>
<sequence length="339" mass="38459">MADPRFQTPYNEPPYPSGLPPLPPHLNAPQSPYPTQPPHSYPPNIGAQWQGGDGYPYGNYNENPHSNNNNIGGEGGRMENQFTASSFSDKKIRHAFIRKASYSLSMMKTLNKSFVNSVPMYILLLVCNYYSHLESYVFFALCNAIFFVTYLVLGCIVSVRRRFPGNYICLTVFTLALSYMAGSIGAFYGAEAALISVALTFALCICITLFAMQTRFDFTMCSGFLFVFSCVVMLTGIAIMIVYFVLGPNKILQGVYSGILTLLFGLIYSILYPVYYYYYYYYYYYSYYYSQYLAYDTQLIMGGREFELEPEEYIFGAMQLYVDVVFMFMAIAGIARAAS</sequence>
<keyword evidence="2 5" id="KW-0812">Transmembrane</keyword>
<dbReference type="GO" id="GO:0005783">
    <property type="term" value="C:endoplasmic reticulum"/>
    <property type="evidence" value="ECO:0007669"/>
    <property type="project" value="TreeGrafter"/>
</dbReference>
<evidence type="ECO:0000256" key="2">
    <source>
        <dbReference type="ARBA" id="ARBA00022692"/>
    </source>
</evidence>
<feature type="transmembrane region" description="Helical" evidence="5">
    <location>
        <begin position="137"/>
        <end position="159"/>
    </location>
</feature>